<gene>
    <name evidence="1" type="ORF">O6H91_15G071800</name>
</gene>
<dbReference type="Proteomes" id="UP001162992">
    <property type="component" value="Chromosome 15"/>
</dbReference>
<proteinExistence type="predicted"/>
<accession>A0ACC2BJI7</accession>
<organism evidence="1 2">
    <name type="scientific">Diphasiastrum complanatum</name>
    <name type="common">Issler's clubmoss</name>
    <name type="synonym">Lycopodium complanatum</name>
    <dbReference type="NCBI Taxonomy" id="34168"/>
    <lineage>
        <taxon>Eukaryota</taxon>
        <taxon>Viridiplantae</taxon>
        <taxon>Streptophyta</taxon>
        <taxon>Embryophyta</taxon>
        <taxon>Tracheophyta</taxon>
        <taxon>Lycopodiopsida</taxon>
        <taxon>Lycopodiales</taxon>
        <taxon>Lycopodiaceae</taxon>
        <taxon>Lycopodioideae</taxon>
        <taxon>Diphasiastrum</taxon>
    </lineage>
</organism>
<name>A0ACC2BJI7_DIPCM</name>
<evidence type="ECO:0000313" key="1">
    <source>
        <dbReference type="EMBL" id="KAJ7529938.1"/>
    </source>
</evidence>
<dbReference type="EMBL" id="CM055106">
    <property type="protein sequence ID" value="KAJ7529938.1"/>
    <property type="molecule type" value="Genomic_DNA"/>
</dbReference>
<evidence type="ECO:0000313" key="2">
    <source>
        <dbReference type="Proteomes" id="UP001162992"/>
    </source>
</evidence>
<comment type="caution">
    <text evidence="1">The sequence shown here is derived from an EMBL/GenBank/DDBJ whole genome shotgun (WGS) entry which is preliminary data.</text>
</comment>
<reference evidence="2" key="1">
    <citation type="journal article" date="2024" name="Proc. Natl. Acad. Sci. U.S.A.">
        <title>Extraordinary preservation of gene collinearity over three hundred million years revealed in homosporous lycophytes.</title>
        <authorList>
            <person name="Li C."/>
            <person name="Wickell D."/>
            <person name="Kuo L.Y."/>
            <person name="Chen X."/>
            <person name="Nie B."/>
            <person name="Liao X."/>
            <person name="Peng D."/>
            <person name="Ji J."/>
            <person name="Jenkins J."/>
            <person name="Williams M."/>
            <person name="Shu S."/>
            <person name="Plott C."/>
            <person name="Barry K."/>
            <person name="Rajasekar S."/>
            <person name="Grimwood J."/>
            <person name="Han X."/>
            <person name="Sun S."/>
            <person name="Hou Z."/>
            <person name="He W."/>
            <person name="Dai G."/>
            <person name="Sun C."/>
            <person name="Schmutz J."/>
            <person name="Leebens-Mack J.H."/>
            <person name="Li F.W."/>
            <person name="Wang L."/>
        </authorList>
    </citation>
    <scope>NUCLEOTIDE SEQUENCE [LARGE SCALE GENOMIC DNA]</scope>
    <source>
        <strain evidence="2">cv. PW_Plant_1</strain>
    </source>
</reference>
<keyword evidence="2" id="KW-1185">Reference proteome</keyword>
<protein>
    <submittedName>
        <fullName evidence="1">Uncharacterized protein</fullName>
    </submittedName>
</protein>
<sequence length="495" mass="53237">MEDARRSGLHWVVMALGACLLSYLASSEGSFIGINVHSHLPSHVDPKHVVDLVKKLGVGHVRLHDANSSILSAFAYSDVEILVGITNNLIPTVASSQAVASAWLKDHVFVHLPYVKITGIVVGNEVLSKFSSAGAILLPAMRNVYNALAVANMDKQIKVSTSLSSSLLSTGFLPSQARFNSTYSALIEPLLNFLSESESYFMLSIKPLALYLQYKHNTSLDYALFLPNQGVFDTNTNLPYKNLFDAAVDATYNAMAAMNHPELPVVVSEIYWPTLGTSPEEGSPENAALFNKNLVRHILSNNGTPQRPGAEIQTYMFDPFSELKIIGVTSEHQWSIFEHNTQKPFNHRALLGFYTRDTVNGSSQSWCVAKGGIPDSQLGTALNWACGQGSADCGAIQSDGSCFNPDTYSSHASYAFNSYYQKSGQTAGSCDFGGSAMTVTVDPSYASCSFAPSGGSSNQTFNPNGSNNSSFGVPLRASSLLVAALASLPILAFLR</sequence>